<proteinExistence type="predicted"/>
<name>A0A1H7KV71_OLID1</name>
<keyword evidence="2" id="KW-1185">Reference proteome</keyword>
<dbReference type="AlphaFoldDB" id="A0A1H7KV71"/>
<dbReference type="EMBL" id="FOAF01000001">
    <property type="protein sequence ID" value="SEK89965.1"/>
    <property type="molecule type" value="Genomic_DNA"/>
</dbReference>
<reference evidence="2" key="1">
    <citation type="submission" date="2016-10" db="EMBL/GenBank/DDBJ databases">
        <authorList>
            <person name="Varghese N."/>
            <person name="Submissions S."/>
        </authorList>
    </citation>
    <scope>NUCLEOTIDE SEQUENCE [LARGE SCALE GENOMIC DNA]</scope>
    <source>
        <strain evidence="2">DSM 18733</strain>
    </source>
</reference>
<dbReference type="STRING" id="407022.SAMN05661044_01456"/>
<protein>
    <submittedName>
        <fullName evidence="1">Uncharacterized protein</fullName>
    </submittedName>
</protein>
<dbReference type="Proteomes" id="UP000199421">
    <property type="component" value="Unassembled WGS sequence"/>
</dbReference>
<evidence type="ECO:0000313" key="2">
    <source>
        <dbReference type="Proteomes" id="UP000199421"/>
    </source>
</evidence>
<accession>A0A1H7KV71</accession>
<sequence>MGWGRSIRSIAFPTSFPIIDLVSDKLSDDSTEVADWKRCHADFVSEAPNRTGIRAAGTGHYIYRDNPQLVILSIASMYSKTLTANEKAEVLDRAVEFSLKGFSQNKSR</sequence>
<organism evidence="1 2">
    <name type="scientific">Olivibacter domesticus</name>
    <name type="common">Pseudosphingobacterium domesticum</name>
    <dbReference type="NCBI Taxonomy" id="407022"/>
    <lineage>
        <taxon>Bacteria</taxon>
        <taxon>Pseudomonadati</taxon>
        <taxon>Bacteroidota</taxon>
        <taxon>Sphingobacteriia</taxon>
        <taxon>Sphingobacteriales</taxon>
        <taxon>Sphingobacteriaceae</taxon>
        <taxon>Olivibacter</taxon>
    </lineage>
</organism>
<gene>
    <name evidence="1" type="ORF">SAMN05661044_01456</name>
</gene>
<dbReference type="RefSeq" id="WP_093321063.1">
    <property type="nucleotide sequence ID" value="NZ_FOAF01000001.1"/>
</dbReference>
<evidence type="ECO:0000313" key="1">
    <source>
        <dbReference type="EMBL" id="SEK89965.1"/>
    </source>
</evidence>